<feature type="binding site" evidence="15">
    <location>
        <position position="84"/>
    </location>
    <ligand>
        <name>Ca(2+)</name>
        <dbReference type="ChEBI" id="CHEBI:29108"/>
        <label>1</label>
    </ligand>
</feature>
<feature type="binding site" evidence="15">
    <location>
        <position position="77"/>
    </location>
    <ligand>
        <name>Ca(2+)</name>
        <dbReference type="ChEBI" id="CHEBI:29108"/>
        <label>1</label>
    </ligand>
</feature>
<dbReference type="Pfam" id="PF00141">
    <property type="entry name" value="peroxidase"/>
    <property type="match status" value="1"/>
</dbReference>
<keyword evidence="6 15" id="KW-0479">Metal-binding</keyword>
<feature type="disulfide bond" evidence="17">
    <location>
        <begin position="210"/>
        <end position="242"/>
    </location>
</feature>
<evidence type="ECO:0000313" key="21">
    <source>
        <dbReference type="Proteomes" id="UP001443914"/>
    </source>
</evidence>
<dbReference type="GO" id="GO:0042744">
    <property type="term" value="P:hydrogen peroxide catabolic process"/>
    <property type="evidence" value="ECO:0007669"/>
    <property type="project" value="UniProtKB-KW"/>
</dbReference>
<comment type="function">
    <text evidence="18">Removal of H(2)O(2), oxidation of toxic reductants, biosynthesis and degradation of lignin, suberization, auxin catabolism, response to environmental stresses such as wounding, pathogen attack and oxidative stress.</text>
</comment>
<keyword evidence="4 18" id="KW-0575">Peroxidase</keyword>
<evidence type="ECO:0000256" key="11">
    <source>
        <dbReference type="ARBA" id="ARBA00023180"/>
    </source>
</evidence>
<keyword evidence="10 17" id="KW-1015">Disulfide bond</keyword>
<dbReference type="Gene3D" id="1.10.420.10">
    <property type="entry name" value="Peroxidase, domain 2"/>
    <property type="match status" value="1"/>
</dbReference>
<dbReference type="FunFam" id="1.10.420.10:FF:000001">
    <property type="entry name" value="Peroxidase"/>
    <property type="match status" value="1"/>
</dbReference>
<dbReference type="InterPro" id="IPR019793">
    <property type="entry name" value="Peroxidases_heam-ligand_BS"/>
</dbReference>
<feature type="disulfide bond" evidence="17">
    <location>
        <begin position="78"/>
        <end position="83"/>
    </location>
</feature>
<dbReference type="InterPro" id="IPR019794">
    <property type="entry name" value="Peroxidases_AS"/>
</dbReference>
<evidence type="ECO:0000256" key="10">
    <source>
        <dbReference type="ARBA" id="ARBA00023157"/>
    </source>
</evidence>
<keyword evidence="21" id="KW-1185">Reference proteome</keyword>
<feature type="binding site" evidence="15">
    <location>
        <position position="86"/>
    </location>
    <ligand>
        <name>Ca(2+)</name>
        <dbReference type="ChEBI" id="CHEBI:29108"/>
        <label>1</label>
    </ligand>
</feature>
<proteinExistence type="inferred from homology"/>
<dbReference type="PROSITE" id="PS00435">
    <property type="entry name" value="PEROXIDASE_1"/>
    <property type="match status" value="1"/>
</dbReference>
<dbReference type="GO" id="GO:0005576">
    <property type="term" value="C:extracellular region"/>
    <property type="evidence" value="ECO:0007669"/>
    <property type="project" value="UniProtKB-SubCell"/>
</dbReference>
<dbReference type="SUPFAM" id="SSF48113">
    <property type="entry name" value="Heme-dependent peroxidases"/>
    <property type="match status" value="1"/>
</dbReference>
<dbReference type="PANTHER" id="PTHR31235">
    <property type="entry name" value="PEROXIDASE 25-RELATED"/>
    <property type="match status" value="1"/>
</dbReference>
<gene>
    <name evidence="20" type="ORF">RND81_09G023900</name>
</gene>
<feature type="binding site" evidence="15">
    <location>
        <position position="80"/>
    </location>
    <ligand>
        <name>Ca(2+)</name>
        <dbReference type="ChEBI" id="CHEBI:29108"/>
        <label>1</label>
    </ligand>
</feature>
<keyword evidence="18" id="KW-0964">Secreted</keyword>
<sequence length="340" mass="37419">MGNNKLFATNLIVVILICYVNSTISHDDNKESEALLSVGFYEKSCPNVESIIQEVVWKAVLNDSGIAASLIRLHFHDCFVKGCDASILLDKTPSGKRIEKTSPGNIGVRGFEVIDEAKTQLEKACPDTVSCADIIAYAARDAVTISGISHYDVPAGRRDGLESLESNVFGNLPLPSSNVGQMNDIFTKKRMDKSDIVTLLGAHSIGVAHCFLFDNEIHNFNATHQSNPKLNKLYAMVLRSICPAPSSPKSNTDNVLPLNMFMGNKLSTLFYNNVVGGRVVIPADQSLLDDEFTSEMVTNYVVKSWKWANDFRDAMIKLGKVDLLTGEQGQIRKNCREINN</sequence>
<evidence type="ECO:0000256" key="14">
    <source>
        <dbReference type="PIRSR" id="PIRSR600823-2"/>
    </source>
</evidence>
<keyword evidence="12 18" id="KW-0376">Hydrogen peroxide</keyword>
<dbReference type="InterPro" id="IPR000823">
    <property type="entry name" value="Peroxidase_pln"/>
</dbReference>
<evidence type="ECO:0000256" key="8">
    <source>
        <dbReference type="ARBA" id="ARBA00023002"/>
    </source>
</evidence>
<accession>A0AAW1IGQ4</accession>
<evidence type="ECO:0000256" key="15">
    <source>
        <dbReference type="PIRSR" id="PIRSR600823-3"/>
    </source>
</evidence>
<keyword evidence="8 18" id="KW-0560">Oxidoreductase</keyword>
<evidence type="ECO:0000256" key="18">
    <source>
        <dbReference type="RuleBase" id="RU362060"/>
    </source>
</evidence>
<comment type="cofactor">
    <cofactor evidence="15 18">
        <name>Ca(2+)</name>
        <dbReference type="ChEBI" id="CHEBI:29108"/>
    </cofactor>
    <text evidence="15 18">Binds 2 calcium ions per subunit.</text>
</comment>
<keyword evidence="11" id="KW-0325">Glycoprotein</keyword>
<comment type="similarity">
    <text evidence="2">Belongs to the peroxidase family. Ascorbate peroxidase subfamily.</text>
</comment>
<feature type="chain" id="PRO_5043097487" description="Peroxidase" evidence="18">
    <location>
        <begin position="23"/>
        <end position="340"/>
    </location>
</feature>
<evidence type="ECO:0000256" key="17">
    <source>
        <dbReference type="PIRSR" id="PIRSR600823-5"/>
    </source>
</evidence>
<comment type="caution">
    <text evidence="20">The sequence shown here is derived from an EMBL/GenBank/DDBJ whole genome shotgun (WGS) entry which is preliminary data.</text>
</comment>
<evidence type="ECO:0000256" key="7">
    <source>
        <dbReference type="ARBA" id="ARBA00022837"/>
    </source>
</evidence>
<feature type="disulfide bond" evidence="17">
    <location>
        <begin position="131"/>
        <end position="335"/>
    </location>
</feature>
<dbReference type="AlphaFoldDB" id="A0AAW1IGQ4"/>
<feature type="site" description="Transition state stabilizer" evidence="16">
    <location>
        <position position="72"/>
    </location>
</feature>
<reference evidence="20" key="1">
    <citation type="submission" date="2024-03" db="EMBL/GenBank/DDBJ databases">
        <title>WGS assembly of Saponaria officinalis var. Norfolk2.</title>
        <authorList>
            <person name="Jenkins J."/>
            <person name="Shu S."/>
            <person name="Grimwood J."/>
            <person name="Barry K."/>
            <person name="Goodstein D."/>
            <person name="Schmutz J."/>
            <person name="Leebens-Mack J."/>
            <person name="Osbourn A."/>
        </authorList>
    </citation>
    <scope>NUCLEOTIDE SEQUENCE [LARGE SCALE GENOMIC DNA]</scope>
    <source>
        <strain evidence="20">JIC</strain>
    </source>
</reference>
<comment type="cofactor">
    <cofactor evidence="15 18">
        <name>heme b</name>
        <dbReference type="ChEBI" id="CHEBI:60344"/>
    </cofactor>
    <text evidence="15 18">Binds 1 heme b (iron(II)-protoporphyrin IX) group per subunit.</text>
</comment>
<evidence type="ECO:0000256" key="13">
    <source>
        <dbReference type="PIRSR" id="PIRSR600823-1"/>
    </source>
</evidence>
<keyword evidence="5 18" id="KW-0349">Heme</keyword>
<feature type="binding site" evidence="15">
    <location>
        <position position="99"/>
    </location>
    <ligand>
        <name>Ca(2+)</name>
        <dbReference type="ChEBI" id="CHEBI:29108"/>
        <label>1</label>
    </ligand>
</feature>
<dbReference type="InterPro" id="IPR010255">
    <property type="entry name" value="Haem_peroxidase_sf"/>
</dbReference>
<feature type="binding site" evidence="15">
    <location>
        <position position="82"/>
    </location>
    <ligand>
        <name>Ca(2+)</name>
        <dbReference type="ChEBI" id="CHEBI:29108"/>
        <label>1</label>
    </ligand>
</feature>
<comment type="catalytic activity">
    <reaction evidence="1 18">
        <text>2 a phenolic donor + H2O2 = 2 a phenolic radical donor + 2 H2O</text>
        <dbReference type="Rhea" id="RHEA:56136"/>
        <dbReference type="ChEBI" id="CHEBI:15377"/>
        <dbReference type="ChEBI" id="CHEBI:16240"/>
        <dbReference type="ChEBI" id="CHEBI:139520"/>
        <dbReference type="ChEBI" id="CHEBI:139521"/>
        <dbReference type="EC" id="1.11.1.7"/>
    </reaction>
</comment>
<dbReference type="EMBL" id="JBDFQZ010000009">
    <property type="protein sequence ID" value="KAK9688946.1"/>
    <property type="molecule type" value="Genomic_DNA"/>
</dbReference>
<dbReference type="Gene3D" id="1.10.520.10">
    <property type="match status" value="1"/>
</dbReference>
<evidence type="ECO:0000256" key="3">
    <source>
        <dbReference type="ARBA" id="ARBA00012313"/>
    </source>
</evidence>
<feature type="active site" description="Proton acceptor" evidence="13">
    <location>
        <position position="76"/>
    </location>
</feature>
<dbReference type="GO" id="GO:0006979">
    <property type="term" value="P:response to oxidative stress"/>
    <property type="evidence" value="ECO:0007669"/>
    <property type="project" value="UniProtKB-UniRule"/>
</dbReference>
<protein>
    <recommendedName>
        <fullName evidence="3 18">Peroxidase</fullName>
        <ecNumber evidence="3 18">1.11.1.7</ecNumber>
    </recommendedName>
</protein>
<comment type="subcellular location">
    <subcellularLocation>
        <location evidence="18">Secreted</location>
    </subcellularLocation>
</comment>
<dbReference type="PROSITE" id="PS50873">
    <property type="entry name" value="PEROXIDASE_4"/>
    <property type="match status" value="1"/>
</dbReference>
<dbReference type="PRINTS" id="PR00458">
    <property type="entry name" value="PEROXIDASE"/>
</dbReference>
<evidence type="ECO:0000256" key="4">
    <source>
        <dbReference type="ARBA" id="ARBA00022559"/>
    </source>
</evidence>
<evidence type="ECO:0000256" key="6">
    <source>
        <dbReference type="ARBA" id="ARBA00022723"/>
    </source>
</evidence>
<evidence type="ECO:0000256" key="5">
    <source>
        <dbReference type="ARBA" id="ARBA00022617"/>
    </source>
</evidence>
<evidence type="ECO:0000256" key="12">
    <source>
        <dbReference type="ARBA" id="ARBA00023324"/>
    </source>
</evidence>
<dbReference type="Proteomes" id="UP001443914">
    <property type="component" value="Unassembled WGS sequence"/>
</dbReference>
<dbReference type="FunFam" id="1.10.520.10:FF:000001">
    <property type="entry name" value="Peroxidase"/>
    <property type="match status" value="1"/>
</dbReference>
<evidence type="ECO:0000256" key="16">
    <source>
        <dbReference type="PIRSR" id="PIRSR600823-4"/>
    </source>
</evidence>
<dbReference type="PRINTS" id="PR00461">
    <property type="entry name" value="PLPEROXIDASE"/>
</dbReference>
<feature type="domain" description="Plant heme peroxidase family profile" evidence="19">
    <location>
        <begin position="35"/>
        <end position="339"/>
    </location>
</feature>
<dbReference type="GO" id="GO:0020037">
    <property type="term" value="F:heme binding"/>
    <property type="evidence" value="ECO:0007669"/>
    <property type="project" value="UniProtKB-UniRule"/>
</dbReference>
<dbReference type="PROSITE" id="PS00436">
    <property type="entry name" value="PEROXIDASE_2"/>
    <property type="match status" value="1"/>
</dbReference>
<dbReference type="GO" id="GO:0140825">
    <property type="term" value="F:lactoperoxidase activity"/>
    <property type="evidence" value="ECO:0007669"/>
    <property type="project" value="UniProtKB-EC"/>
</dbReference>
<dbReference type="InterPro" id="IPR002016">
    <property type="entry name" value="Haem_peroxidase"/>
</dbReference>
<keyword evidence="18" id="KW-0732">Signal</keyword>
<dbReference type="InterPro" id="IPR033905">
    <property type="entry name" value="Secretory_peroxidase"/>
</dbReference>
<evidence type="ECO:0000256" key="1">
    <source>
        <dbReference type="ARBA" id="ARBA00000189"/>
    </source>
</evidence>
<feature type="disulfide bond" evidence="17">
    <location>
        <begin position="45"/>
        <end position="125"/>
    </location>
</feature>
<dbReference type="GO" id="GO:0046872">
    <property type="term" value="F:metal ion binding"/>
    <property type="evidence" value="ECO:0007669"/>
    <property type="project" value="UniProtKB-UniRule"/>
</dbReference>
<dbReference type="EC" id="1.11.1.7" evidence="3 18"/>
<feature type="binding site" description="axial binding residue" evidence="15">
    <location>
        <position position="203"/>
    </location>
    <ligand>
        <name>heme b</name>
        <dbReference type="ChEBI" id="CHEBI:60344"/>
    </ligand>
    <ligandPart>
        <name>Fe</name>
        <dbReference type="ChEBI" id="CHEBI:18248"/>
    </ligandPart>
</feature>
<feature type="binding site" evidence="14">
    <location>
        <position position="173"/>
    </location>
    <ligand>
        <name>substrate</name>
    </ligand>
</feature>
<name>A0AAW1IGQ4_SAPOF</name>
<comment type="similarity">
    <text evidence="18">Belongs to the peroxidase family. Classical plant (class III) peroxidase subfamily.</text>
</comment>
<feature type="signal peptide" evidence="18">
    <location>
        <begin position="1"/>
        <end position="22"/>
    </location>
</feature>
<dbReference type="CDD" id="cd00693">
    <property type="entry name" value="secretory_peroxidase"/>
    <property type="match status" value="1"/>
</dbReference>
<keyword evidence="7 15" id="KW-0106">Calcium</keyword>
<evidence type="ECO:0000256" key="9">
    <source>
        <dbReference type="ARBA" id="ARBA00023004"/>
    </source>
</evidence>
<evidence type="ECO:0000256" key="2">
    <source>
        <dbReference type="ARBA" id="ARBA00006873"/>
    </source>
</evidence>
<organism evidence="20 21">
    <name type="scientific">Saponaria officinalis</name>
    <name type="common">Common soapwort</name>
    <name type="synonym">Lychnis saponaria</name>
    <dbReference type="NCBI Taxonomy" id="3572"/>
    <lineage>
        <taxon>Eukaryota</taxon>
        <taxon>Viridiplantae</taxon>
        <taxon>Streptophyta</taxon>
        <taxon>Embryophyta</taxon>
        <taxon>Tracheophyta</taxon>
        <taxon>Spermatophyta</taxon>
        <taxon>Magnoliopsida</taxon>
        <taxon>eudicotyledons</taxon>
        <taxon>Gunneridae</taxon>
        <taxon>Pentapetalae</taxon>
        <taxon>Caryophyllales</taxon>
        <taxon>Caryophyllaceae</taxon>
        <taxon>Caryophylleae</taxon>
        <taxon>Saponaria</taxon>
    </lineage>
</organism>
<keyword evidence="9 15" id="KW-0408">Iron</keyword>
<evidence type="ECO:0000259" key="19">
    <source>
        <dbReference type="PROSITE" id="PS50873"/>
    </source>
</evidence>
<evidence type="ECO:0000313" key="20">
    <source>
        <dbReference type="EMBL" id="KAK9688946.1"/>
    </source>
</evidence>